<accession>A0A9Q1JQD7</accession>
<gene>
    <name evidence="1" type="ORF">Cgig2_025669</name>
</gene>
<proteinExistence type="predicted"/>
<protein>
    <submittedName>
        <fullName evidence="1">Uncharacterized protein</fullName>
    </submittedName>
</protein>
<keyword evidence="2" id="KW-1185">Reference proteome</keyword>
<dbReference type="AlphaFoldDB" id="A0A9Q1JQD7"/>
<dbReference type="EMBL" id="JAKOGI010000949">
    <property type="protein sequence ID" value="KAJ8429002.1"/>
    <property type="molecule type" value="Genomic_DNA"/>
</dbReference>
<evidence type="ECO:0000313" key="1">
    <source>
        <dbReference type="EMBL" id="KAJ8429002.1"/>
    </source>
</evidence>
<reference evidence="1" key="1">
    <citation type="submission" date="2022-04" db="EMBL/GenBank/DDBJ databases">
        <title>Carnegiea gigantea Genome sequencing and assembly v2.</title>
        <authorList>
            <person name="Copetti D."/>
            <person name="Sanderson M.J."/>
            <person name="Burquez A."/>
            <person name="Wojciechowski M.F."/>
        </authorList>
    </citation>
    <scope>NUCLEOTIDE SEQUENCE</scope>
    <source>
        <strain evidence="1">SGP5-SGP5p</strain>
        <tissue evidence="1">Aerial part</tissue>
    </source>
</reference>
<comment type="caution">
    <text evidence="1">The sequence shown here is derived from an EMBL/GenBank/DDBJ whole genome shotgun (WGS) entry which is preliminary data.</text>
</comment>
<dbReference type="Proteomes" id="UP001153076">
    <property type="component" value="Unassembled WGS sequence"/>
</dbReference>
<sequence>MAPLEPKPSDPFIPCCPSCSCSQNFYLKSFELNGQIHRINYALKVVATRLAFSQLSKLGLVIEAVRFHGVLGIQMLEFDTSMSLQVRRSNVWSILLQSRFENVDYYCDKFGHGSSFVRNLILLVIWANWNFCEIVFLGWNSPLKFIGKLCNSMNDSNDASMNTFNAFGP</sequence>
<name>A0A9Q1JQD7_9CARY</name>
<evidence type="ECO:0000313" key="2">
    <source>
        <dbReference type="Proteomes" id="UP001153076"/>
    </source>
</evidence>
<organism evidence="1 2">
    <name type="scientific">Carnegiea gigantea</name>
    <dbReference type="NCBI Taxonomy" id="171969"/>
    <lineage>
        <taxon>Eukaryota</taxon>
        <taxon>Viridiplantae</taxon>
        <taxon>Streptophyta</taxon>
        <taxon>Embryophyta</taxon>
        <taxon>Tracheophyta</taxon>
        <taxon>Spermatophyta</taxon>
        <taxon>Magnoliopsida</taxon>
        <taxon>eudicotyledons</taxon>
        <taxon>Gunneridae</taxon>
        <taxon>Pentapetalae</taxon>
        <taxon>Caryophyllales</taxon>
        <taxon>Cactineae</taxon>
        <taxon>Cactaceae</taxon>
        <taxon>Cactoideae</taxon>
        <taxon>Echinocereeae</taxon>
        <taxon>Carnegiea</taxon>
    </lineage>
</organism>